<dbReference type="OrthoDB" id="596512at2"/>
<gene>
    <name evidence="2" type="ORF">AWW68_14650</name>
</gene>
<dbReference type="EMBL" id="LRPC01000028">
    <property type="protein sequence ID" value="KYG73905.1"/>
    <property type="molecule type" value="Genomic_DNA"/>
</dbReference>
<dbReference type="InterPro" id="IPR026950">
    <property type="entry name" value="Caps_assemb_Wzi"/>
</dbReference>
<comment type="caution">
    <text evidence="2">The sequence shown here is derived from an EMBL/GenBank/DDBJ whole genome shotgun (WGS) entry which is preliminary data.</text>
</comment>
<dbReference type="STRING" id="333140.AWW68_14650"/>
<dbReference type="AlphaFoldDB" id="A0A150X5A5"/>
<organism evidence="2 3">
    <name type="scientific">Roseivirga spongicola</name>
    <dbReference type="NCBI Taxonomy" id="333140"/>
    <lineage>
        <taxon>Bacteria</taxon>
        <taxon>Pseudomonadati</taxon>
        <taxon>Bacteroidota</taxon>
        <taxon>Cytophagia</taxon>
        <taxon>Cytophagales</taxon>
        <taxon>Roseivirgaceae</taxon>
        <taxon>Roseivirga</taxon>
    </lineage>
</organism>
<dbReference type="InterPro" id="IPR038636">
    <property type="entry name" value="Wzi_sf"/>
</dbReference>
<evidence type="ECO:0008006" key="4">
    <source>
        <dbReference type="Google" id="ProtNLM"/>
    </source>
</evidence>
<feature type="chain" id="PRO_5007574210" description="Capsule assembly Wzi family protein" evidence="1">
    <location>
        <begin position="20"/>
        <end position="467"/>
    </location>
</feature>
<dbReference type="Gene3D" id="2.40.160.130">
    <property type="entry name" value="Capsule assembly protein Wzi"/>
    <property type="match status" value="1"/>
</dbReference>
<protein>
    <recommendedName>
        <fullName evidence="4">Capsule assembly Wzi family protein</fullName>
    </recommendedName>
</protein>
<evidence type="ECO:0000313" key="3">
    <source>
        <dbReference type="Proteomes" id="UP000075606"/>
    </source>
</evidence>
<reference evidence="2 3" key="1">
    <citation type="submission" date="2016-01" db="EMBL/GenBank/DDBJ databases">
        <title>Genome sequencing of Roseivirga spongicola UST030701-084.</title>
        <authorList>
            <person name="Selvaratnam C."/>
            <person name="Thevarajoo S."/>
            <person name="Goh K.M."/>
            <person name="Ee R."/>
            <person name="Chan K.-G."/>
            <person name="Chong C.S."/>
        </authorList>
    </citation>
    <scope>NUCLEOTIDE SEQUENCE [LARGE SCALE GENOMIC DNA]</scope>
    <source>
        <strain evidence="2 3">UST030701-084</strain>
    </source>
</reference>
<dbReference type="RefSeq" id="WP_068222962.1">
    <property type="nucleotide sequence ID" value="NZ_LRPC01000028.1"/>
</dbReference>
<keyword evidence="3" id="KW-1185">Reference proteome</keyword>
<evidence type="ECO:0000313" key="2">
    <source>
        <dbReference type="EMBL" id="KYG73905.1"/>
    </source>
</evidence>
<accession>A0A150X5A5</accession>
<proteinExistence type="predicted"/>
<dbReference type="Pfam" id="PF14052">
    <property type="entry name" value="Caps_assemb_Wzi"/>
    <property type="match status" value="1"/>
</dbReference>
<keyword evidence="1" id="KW-0732">Signal</keyword>
<feature type="signal peptide" evidence="1">
    <location>
        <begin position="1"/>
        <end position="19"/>
    </location>
</feature>
<sequence length="467" mass="52004">MVKNITIALMLLLPIWALSQEEDSVKVFQQAEVGFGLLATSPKALPFWMKHNNSGRFTDAQAGALYSQLHYSGNSELAKWLKPSWEFEGLVSAGNNGSYASIIQANVSVGLPLVTISGGVDEEFFGLNDSTLSVGNLFYGNNARPMPKLRIQTNGWVASPVLSKLLSFKAYLAHGWFDSDRTQSKAFLHQKYLYGRMQLFNSRLSLVAGLNHSAQWGGQNLSQESFQPTGFKNYARIFLGMSGGGDALQTDQKNALGNHLGTYNLGGSYRFKGVTLTNYWEFLWEDSSGLNPLNWRDGMVGLSLKLHQSGWVDRFVIEVVRTNDQDAYKVGEDGVPFIEPDYFFNNSVYSSGWTYGDRIIGSPMFLIFDVENSARNIVQNKINAFNIGIGGSFNALTYTLKYTDFKNNGTVFKPLETSLYVKVVDLNLQYSINKHSSLGLRANYQQSNFESGSNFGLHLSYSHTFGF</sequence>
<dbReference type="Proteomes" id="UP000075606">
    <property type="component" value="Unassembled WGS sequence"/>
</dbReference>
<evidence type="ECO:0000256" key="1">
    <source>
        <dbReference type="SAM" id="SignalP"/>
    </source>
</evidence>
<name>A0A150X5A5_9BACT</name>